<dbReference type="PANTHER" id="PTHR24062">
    <property type="entry name" value="VOMERONASAL TYPE-1 RECEPTOR"/>
    <property type="match status" value="1"/>
</dbReference>
<keyword evidence="11" id="KW-0325">Glycoprotein</keyword>
<dbReference type="PROSITE" id="PS50262">
    <property type="entry name" value="G_PROTEIN_RECEP_F1_2"/>
    <property type="match status" value="1"/>
</dbReference>
<keyword evidence="8 13" id="KW-0297">G-protein coupled receptor</keyword>
<feature type="transmembrane region" description="Helical" evidence="13">
    <location>
        <begin position="268"/>
        <end position="288"/>
    </location>
</feature>
<comment type="function">
    <text evidence="1">Putative pheromone receptor.</text>
</comment>
<keyword evidence="6 13" id="KW-0812">Transmembrane</keyword>
<evidence type="ECO:0000256" key="5">
    <source>
        <dbReference type="ARBA" id="ARBA00022507"/>
    </source>
</evidence>
<dbReference type="AlphaFoldDB" id="A0A8C8W3D1"/>
<evidence type="ECO:0000313" key="16">
    <source>
        <dbReference type="Proteomes" id="UP000694547"/>
    </source>
</evidence>
<feature type="transmembrane region" description="Helical" evidence="13">
    <location>
        <begin position="300"/>
        <end position="318"/>
    </location>
</feature>
<feature type="domain" description="G-protein coupled receptors family 1 profile" evidence="14">
    <location>
        <begin position="23"/>
        <end position="288"/>
    </location>
</feature>
<evidence type="ECO:0000256" key="2">
    <source>
        <dbReference type="ARBA" id="ARBA00004651"/>
    </source>
</evidence>
<evidence type="ECO:0000313" key="15">
    <source>
        <dbReference type="Ensembl" id="ENSPEMP00000034534.1"/>
    </source>
</evidence>
<keyword evidence="4 13" id="KW-1003">Cell membrane</keyword>
<dbReference type="Ensembl" id="ENSPEMT00000017238.2">
    <property type="protein sequence ID" value="ENSPEMP00000034534.1"/>
    <property type="gene ID" value="ENSPEMG00000028720.1"/>
</dbReference>
<dbReference type="Proteomes" id="UP000694547">
    <property type="component" value="Chromosome 1"/>
</dbReference>
<dbReference type="GO" id="GO:0019236">
    <property type="term" value="P:response to pheromone"/>
    <property type="evidence" value="ECO:0007669"/>
    <property type="project" value="UniProtKB-KW"/>
</dbReference>
<name>A0A8C8W3D1_PERMB</name>
<keyword evidence="7 13" id="KW-1133">Transmembrane helix</keyword>
<dbReference type="FunFam" id="1.20.1070.10:FF:000033">
    <property type="entry name" value="Vomeronasal type-1 receptor"/>
    <property type="match status" value="1"/>
</dbReference>
<reference evidence="15" key="3">
    <citation type="submission" date="2025-09" db="UniProtKB">
        <authorList>
            <consortium name="Ensembl"/>
        </authorList>
    </citation>
    <scope>IDENTIFICATION</scope>
</reference>
<keyword evidence="12 13" id="KW-0807">Transducer</keyword>
<protein>
    <recommendedName>
        <fullName evidence="13">Vomeronasal type-1 receptor</fullName>
    </recommendedName>
</protein>
<reference evidence="15 16" key="1">
    <citation type="submission" date="2018-10" db="EMBL/GenBank/DDBJ databases">
        <title>Improved assembly of the deer mouse Peromyscus maniculatus genome.</title>
        <authorList>
            <person name="Lassance J.-M."/>
            <person name="Hoekstra H.E."/>
        </authorList>
    </citation>
    <scope>NUCLEOTIDE SEQUENCE [LARGE SCALE GENOMIC DNA]</scope>
</reference>
<accession>A0A8C8W3D1</accession>
<evidence type="ECO:0000256" key="4">
    <source>
        <dbReference type="ARBA" id="ARBA00022475"/>
    </source>
</evidence>
<gene>
    <name evidence="15" type="primary">LOC102917018</name>
</gene>
<dbReference type="Gene3D" id="1.20.1070.10">
    <property type="entry name" value="Rhodopsin 7-helix transmembrane proteins"/>
    <property type="match status" value="1"/>
</dbReference>
<evidence type="ECO:0000256" key="13">
    <source>
        <dbReference type="RuleBase" id="RU364061"/>
    </source>
</evidence>
<evidence type="ECO:0000256" key="10">
    <source>
        <dbReference type="ARBA" id="ARBA00023170"/>
    </source>
</evidence>
<feature type="transmembrane region" description="Helical" evidence="13">
    <location>
        <begin position="88"/>
        <end position="110"/>
    </location>
</feature>
<keyword evidence="16" id="KW-1185">Reference proteome</keyword>
<reference evidence="15" key="2">
    <citation type="submission" date="2025-08" db="UniProtKB">
        <authorList>
            <consortium name="Ensembl"/>
        </authorList>
    </citation>
    <scope>IDENTIFICATION</scope>
</reference>
<feature type="transmembrane region" description="Helical" evidence="13">
    <location>
        <begin position="182"/>
        <end position="210"/>
    </location>
</feature>
<dbReference type="Pfam" id="PF03402">
    <property type="entry name" value="V1R"/>
    <property type="match status" value="1"/>
</dbReference>
<evidence type="ECO:0000256" key="1">
    <source>
        <dbReference type="ARBA" id="ARBA00003878"/>
    </source>
</evidence>
<comment type="similarity">
    <text evidence="3 13">Belongs to the G-protein coupled receptor 1 family.</text>
</comment>
<feature type="transmembrane region" description="Helical" evidence="13">
    <location>
        <begin position="238"/>
        <end position="262"/>
    </location>
</feature>
<feature type="transmembrane region" description="Helical" evidence="13">
    <location>
        <begin position="12"/>
        <end position="36"/>
    </location>
</feature>
<evidence type="ECO:0000256" key="3">
    <source>
        <dbReference type="ARBA" id="ARBA00010663"/>
    </source>
</evidence>
<dbReference type="InterPro" id="IPR017452">
    <property type="entry name" value="GPCR_Rhodpsn_7TM"/>
</dbReference>
<dbReference type="GO" id="GO:0007606">
    <property type="term" value="P:sensory perception of chemical stimulus"/>
    <property type="evidence" value="ECO:0007669"/>
    <property type="project" value="UniProtKB-ARBA"/>
</dbReference>
<keyword evidence="5 13" id="KW-0589">Pheromone response</keyword>
<dbReference type="GO" id="GO:0016503">
    <property type="term" value="F:pheromone receptor activity"/>
    <property type="evidence" value="ECO:0007669"/>
    <property type="project" value="InterPro"/>
</dbReference>
<keyword evidence="10 13" id="KW-0675">Receptor</keyword>
<dbReference type="GO" id="GO:0005886">
    <property type="term" value="C:plasma membrane"/>
    <property type="evidence" value="ECO:0007669"/>
    <property type="project" value="UniProtKB-SubCell"/>
</dbReference>
<proteinExistence type="inferred from homology"/>
<keyword evidence="9 13" id="KW-0472">Membrane</keyword>
<dbReference type="PRINTS" id="PR01534">
    <property type="entry name" value="VOMERONASL1R"/>
</dbReference>
<dbReference type="InterPro" id="IPR004072">
    <property type="entry name" value="Vmron_rcpt_1"/>
</dbReference>
<evidence type="ECO:0000256" key="12">
    <source>
        <dbReference type="ARBA" id="ARBA00023224"/>
    </source>
</evidence>
<evidence type="ECO:0000256" key="9">
    <source>
        <dbReference type="ARBA" id="ARBA00023136"/>
    </source>
</evidence>
<organism evidence="15 16">
    <name type="scientific">Peromyscus maniculatus bairdii</name>
    <name type="common">Prairie deer mouse</name>
    <dbReference type="NCBI Taxonomy" id="230844"/>
    <lineage>
        <taxon>Eukaryota</taxon>
        <taxon>Metazoa</taxon>
        <taxon>Chordata</taxon>
        <taxon>Craniata</taxon>
        <taxon>Vertebrata</taxon>
        <taxon>Euteleostomi</taxon>
        <taxon>Mammalia</taxon>
        <taxon>Eutheria</taxon>
        <taxon>Euarchontoglires</taxon>
        <taxon>Glires</taxon>
        <taxon>Rodentia</taxon>
        <taxon>Myomorpha</taxon>
        <taxon>Muroidea</taxon>
        <taxon>Cricetidae</taxon>
        <taxon>Neotominae</taxon>
        <taxon>Peromyscus</taxon>
    </lineage>
</organism>
<comment type="subcellular location">
    <subcellularLocation>
        <location evidence="2 13">Cell membrane</location>
        <topology evidence="2 13">Multi-pass membrane protein</topology>
    </subcellularLocation>
</comment>
<evidence type="ECO:0000256" key="6">
    <source>
        <dbReference type="ARBA" id="ARBA00022692"/>
    </source>
</evidence>
<evidence type="ECO:0000259" key="14">
    <source>
        <dbReference type="PROSITE" id="PS50262"/>
    </source>
</evidence>
<feature type="transmembrane region" description="Helical" evidence="13">
    <location>
        <begin position="48"/>
        <end position="68"/>
    </location>
</feature>
<sequence>MIFRRNTILGGFYLSQLCVGVIGNSLLFMMYVYSFLVKSHFSKPIDPIFMHLMIVNVLTIIFAMISHIMSSFGVPRFLDDVGCKAVLYIFRVTRGLSICTTSILSAFQAITIMPSNSKWAWLKPKLSTWTFRAFLLSWLINLFIYAQIVETVAAKINYTDLDYGYSHAYCKMRPPEYPNPGLFLSLIIIGDIVFLTLMMWTSLYMVTLLYRHRKRAQHLHSSSLSCQPSPERKATHSILLMVSVFVFVYLLHNFITLCGFYAQTKLPRLEVINVILTTCYPTICPFLLMKNNKLIFHFPSYYYCCIHICVYTYVHAAINIDTIC</sequence>
<feature type="transmembrane region" description="Helical" evidence="13">
    <location>
        <begin position="131"/>
        <end position="148"/>
    </location>
</feature>
<dbReference type="GeneTree" id="ENSGT00960000186612"/>
<evidence type="ECO:0000256" key="11">
    <source>
        <dbReference type="ARBA" id="ARBA00023180"/>
    </source>
</evidence>
<dbReference type="SUPFAM" id="SSF81321">
    <property type="entry name" value="Family A G protein-coupled receptor-like"/>
    <property type="match status" value="1"/>
</dbReference>
<evidence type="ECO:0000256" key="7">
    <source>
        <dbReference type="ARBA" id="ARBA00022989"/>
    </source>
</evidence>
<evidence type="ECO:0000256" key="8">
    <source>
        <dbReference type="ARBA" id="ARBA00023040"/>
    </source>
</evidence>